<evidence type="ECO:0008006" key="4">
    <source>
        <dbReference type="Google" id="ProtNLM"/>
    </source>
</evidence>
<dbReference type="EMBL" id="BPLR01014871">
    <property type="protein sequence ID" value="GIY71930.1"/>
    <property type="molecule type" value="Genomic_DNA"/>
</dbReference>
<gene>
    <name evidence="2" type="ORF">CEXT_347261</name>
</gene>
<protein>
    <recommendedName>
        <fullName evidence="4">Secreted protein</fullName>
    </recommendedName>
</protein>
<keyword evidence="1" id="KW-0812">Transmembrane</keyword>
<comment type="caution">
    <text evidence="2">The sequence shown here is derived from an EMBL/GenBank/DDBJ whole genome shotgun (WGS) entry which is preliminary data.</text>
</comment>
<name>A0AAV4VPT5_CAEEX</name>
<evidence type="ECO:0000313" key="3">
    <source>
        <dbReference type="Proteomes" id="UP001054945"/>
    </source>
</evidence>
<dbReference type="AlphaFoldDB" id="A0AAV4VPT5"/>
<evidence type="ECO:0000313" key="2">
    <source>
        <dbReference type="EMBL" id="GIY71930.1"/>
    </source>
</evidence>
<dbReference type="Proteomes" id="UP001054945">
    <property type="component" value="Unassembled WGS sequence"/>
</dbReference>
<keyword evidence="1" id="KW-0472">Membrane</keyword>
<evidence type="ECO:0000256" key="1">
    <source>
        <dbReference type="SAM" id="Phobius"/>
    </source>
</evidence>
<organism evidence="2 3">
    <name type="scientific">Caerostris extrusa</name>
    <name type="common">Bark spider</name>
    <name type="synonym">Caerostris bankana</name>
    <dbReference type="NCBI Taxonomy" id="172846"/>
    <lineage>
        <taxon>Eukaryota</taxon>
        <taxon>Metazoa</taxon>
        <taxon>Ecdysozoa</taxon>
        <taxon>Arthropoda</taxon>
        <taxon>Chelicerata</taxon>
        <taxon>Arachnida</taxon>
        <taxon>Araneae</taxon>
        <taxon>Araneomorphae</taxon>
        <taxon>Entelegynae</taxon>
        <taxon>Araneoidea</taxon>
        <taxon>Araneidae</taxon>
        <taxon>Caerostris</taxon>
    </lineage>
</organism>
<keyword evidence="3" id="KW-1185">Reference proteome</keyword>
<keyword evidence="1" id="KW-1133">Transmembrane helix</keyword>
<proteinExistence type="predicted"/>
<feature type="transmembrane region" description="Helical" evidence="1">
    <location>
        <begin position="5"/>
        <end position="23"/>
    </location>
</feature>
<reference evidence="2 3" key="1">
    <citation type="submission" date="2021-06" db="EMBL/GenBank/DDBJ databases">
        <title>Caerostris extrusa draft genome.</title>
        <authorList>
            <person name="Kono N."/>
            <person name="Arakawa K."/>
        </authorList>
    </citation>
    <scope>NUCLEOTIDE SEQUENCE [LARGE SCALE GENOMIC DNA]</scope>
</reference>
<accession>A0AAV4VPT5</accession>
<sequence length="99" mass="11509">MRHIFSCTSIVYCVLFNFLLYFVNDVICFRSTPLHYLNDVVSEVICHVMTRVVVRKICEHVMFREKPSEVVLAPPNAVSCRAIREGVGRFSFCFVARKF</sequence>